<evidence type="ECO:0000256" key="6">
    <source>
        <dbReference type="ARBA" id="ARBA00022722"/>
    </source>
</evidence>
<evidence type="ECO:0000313" key="15">
    <source>
        <dbReference type="Proteomes" id="UP001139263"/>
    </source>
</evidence>
<dbReference type="InterPro" id="IPR012340">
    <property type="entry name" value="NA-bd_OB-fold"/>
</dbReference>
<dbReference type="Gene3D" id="1.10.150.870">
    <property type="match status" value="1"/>
</dbReference>
<evidence type="ECO:0000256" key="11">
    <source>
        <dbReference type="HAMAP-Rule" id="MF_00356"/>
    </source>
</evidence>
<comment type="caution">
    <text evidence="14">The sequence shown here is derived from an EMBL/GenBank/DDBJ whole genome shotgun (WGS) entry which is preliminary data.</text>
</comment>
<evidence type="ECO:0000259" key="12">
    <source>
        <dbReference type="SMART" id="SM00479"/>
    </source>
</evidence>
<keyword evidence="3 11" id="KW-0808">Transferase</keyword>
<dbReference type="Pfam" id="PF07733">
    <property type="entry name" value="DNA_pol3_alpha"/>
    <property type="match status" value="2"/>
</dbReference>
<dbReference type="PANTHER" id="PTHR32294">
    <property type="entry name" value="DNA POLYMERASE III SUBUNIT ALPHA"/>
    <property type="match status" value="1"/>
</dbReference>
<evidence type="ECO:0000259" key="13">
    <source>
        <dbReference type="SMART" id="SM00481"/>
    </source>
</evidence>
<dbReference type="Pfam" id="PF02811">
    <property type="entry name" value="PHP"/>
    <property type="match status" value="1"/>
</dbReference>
<dbReference type="InterPro" id="IPR003141">
    <property type="entry name" value="Pol/His_phosphatase_N"/>
</dbReference>
<dbReference type="HAMAP" id="MF_00356">
    <property type="entry name" value="DNApol_PolC"/>
    <property type="match status" value="1"/>
</dbReference>
<dbReference type="Pfam" id="PF00929">
    <property type="entry name" value="RNase_T"/>
    <property type="match status" value="1"/>
</dbReference>
<evidence type="ECO:0000256" key="2">
    <source>
        <dbReference type="ARBA" id="ARBA00022490"/>
    </source>
</evidence>
<dbReference type="GO" id="GO:0003887">
    <property type="term" value="F:DNA-directed DNA polymerase activity"/>
    <property type="evidence" value="ECO:0007669"/>
    <property type="project" value="UniProtKB-UniRule"/>
</dbReference>
<reference evidence="14" key="1">
    <citation type="submission" date="2022-03" db="EMBL/GenBank/DDBJ databases">
        <title>Draft Genome Sequence of Firmicute Strain S0AB, a Heterotrophic Iron/Sulfur-Oxidizing Extreme Acidophile.</title>
        <authorList>
            <person name="Vergara E."/>
            <person name="Pakostova E."/>
            <person name="Johnson D.B."/>
            <person name="Holmes D.S."/>
        </authorList>
    </citation>
    <scope>NUCLEOTIDE SEQUENCE</scope>
    <source>
        <strain evidence="14">S0AB</strain>
    </source>
</reference>
<dbReference type="Gene3D" id="3.20.20.140">
    <property type="entry name" value="Metal-dependent hydrolases"/>
    <property type="match status" value="2"/>
</dbReference>
<dbReference type="InterPro" id="IPR012337">
    <property type="entry name" value="RNaseH-like_sf"/>
</dbReference>
<dbReference type="GO" id="GO:0006261">
    <property type="term" value="P:DNA-templated DNA replication"/>
    <property type="evidence" value="ECO:0007669"/>
    <property type="project" value="UniProtKB-UniRule"/>
</dbReference>
<dbReference type="Gene3D" id="6.10.140.1510">
    <property type="match status" value="1"/>
</dbReference>
<dbReference type="InterPro" id="IPR011708">
    <property type="entry name" value="DNA_pol3_alpha_NTPase_dom"/>
</dbReference>
<dbReference type="Gene3D" id="3.30.1900.20">
    <property type="match status" value="2"/>
</dbReference>
<dbReference type="GO" id="GO:0005737">
    <property type="term" value="C:cytoplasm"/>
    <property type="evidence" value="ECO:0007669"/>
    <property type="project" value="UniProtKB-SubCell"/>
</dbReference>
<dbReference type="InterPro" id="IPR006054">
    <property type="entry name" value="DnaQ"/>
</dbReference>
<comment type="subcellular location">
    <subcellularLocation>
        <location evidence="11">Cytoplasm</location>
    </subcellularLocation>
</comment>
<dbReference type="SUPFAM" id="SSF53098">
    <property type="entry name" value="Ribonuclease H-like"/>
    <property type="match status" value="1"/>
</dbReference>
<dbReference type="RefSeq" id="WP_241714134.1">
    <property type="nucleotide sequence ID" value="NZ_JALBUF010000005.1"/>
</dbReference>
<dbReference type="InterPro" id="IPR004013">
    <property type="entry name" value="PHP_dom"/>
</dbReference>
<dbReference type="Gene3D" id="2.40.50.140">
    <property type="entry name" value="Nucleic acid-binding proteins"/>
    <property type="match status" value="1"/>
</dbReference>
<evidence type="ECO:0000256" key="9">
    <source>
        <dbReference type="ARBA" id="ARBA00022932"/>
    </source>
</evidence>
<dbReference type="Pfam" id="PF14579">
    <property type="entry name" value="HHH_6"/>
    <property type="match status" value="1"/>
</dbReference>
<dbReference type="CDD" id="cd07435">
    <property type="entry name" value="PHP_PolIIIA_POLC"/>
    <property type="match status" value="1"/>
</dbReference>
<dbReference type="Proteomes" id="UP001139263">
    <property type="component" value="Unassembled WGS sequence"/>
</dbReference>
<keyword evidence="9 11" id="KW-0239">DNA-directed DNA polymerase</keyword>
<protein>
    <recommendedName>
        <fullName evidence="11">DNA polymerase III PolC-type</fullName>
        <shortName evidence="11">PolIII</shortName>
        <ecNumber evidence="11">2.7.7.7</ecNumber>
    </recommendedName>
</protein>
<organism evidence="14 15">
    <name type="scientific">Sulfoacidibacillus ferrooxidans</name>
    <dbReference type="NCBI Taxonomy" id="2005001"/>
    <lineage>
        <taxon>Bacteria</taxon>
        <taxon>Bacillati</taxon>
        <taxon>Bacillota</taxon>
        <taxon>Bacilli</taxon>
        <taxon>Bacillales</taxon>
        <taxon>Alicyclobacillaceae</taxon>
        <taxon>Sulfoacidibacillus</taxon>
    </lineage>
</organism>
<dbReference type="Gene3D" id="3.30.420.10">
    <property type="entry name" value="Ribonuclease H-like superfamily/Ribonuclease H"/>
    <property type="match status" value="1"/>
</dbReference>
<keyword evidence="5 11" id="KW-0235">DNA replication</keyword>
<evidence type="ECO:0000256" key="7">
    <source>
        <dbReference type="ARBA" id="ARBA00022801"/>
    </source>
</evidence>
<feature type="domain" description="Polymerase/histidinol phosphatase N-terminal" evidence="13">
    <location>
        <begin position="355"/>
        <end position="422"/>
    </location>
</feature>
<dbReference type="CDD" id="cd06127">
    <property type="entry name" value="DEDDh"/>
    <property type="match status" value="1"/>
</dbReference>
<dbReference type="Pfam" id="PF17657">
    <property type="entry name" value="DNA_pol3_finger"/>
    <property type="match status" value="1"/>
</dbReference>
<evidence type="ECO:0000256" key="1">
    <source>
        <dbReference type="ARBA" id="ARBA00003452"/>
    </source>
</evidence>
<evidence type="ECO:0000256" key="3">
    <source>
        <dbReference type="ARBA" id="ARBA00022679"/>
    </source>
</evidence>
<name>A0A9X1VCN0_9BACL</name>
<accession>A0A9X1VCN0</accession>
<evidence type="ECO:0000256" key="5">
    <source>
        <dbReference type="ARBA" id="ARBA00022705"/>
    </source>
</evidence>
<keyword evidence="8 11" id="KW-0269">Exonuclease</keyword>
<dbReference type="PANTHER" id="PTHR32294:SF5">
    <property type="entry name" value="DNA POLYMERASE III POLC-TYPE"/>
    <property type="match status" value="1"/>
</dbReference>
<evidence type="ECO:0000313" key="14">
    <source>
        <dbReference type="EMBL" id="MCI0183622.1"/>
    </source>
</evidence>
<evidence type="ECO:0000256" key="4">
    <source>
        <dbReference type="ARBA" id="ARBA00022695"/>
    </source>
</evidence>
<dbReference type="GO" id="GO:0003677">
    <property type="term" value="F:DNA binding"/>
    <property type="evidence" value="ECO:0007669"/>
    <property type="project" value="UniProtKB-UniRule"/>
</dbReference>
<dbReference type="InterPro" id="IPR044923">
    <property type="entry name" value="PolC_middle_finger_sf"/>
</dbReference>
<gene>
    <name evidence="14" type="primary">polC_2</name>
    <name evidence="11" type="synonym">polC</name>
    <name evidence="14" type="ORF">MM817_01905</name>
</gene>
<comment type="similarity">
    <text evidence="11">Belongs to the DNA polymerase type-C family. PolC subfamily.</text>
</comment>
<comment type="catalytic activity">
    <reaction evidence="10 11">
        <text>DNA(n) + a 2'-deoxyribonucleoside 5'-triphosphate = DNA(n+1) + diphosphate</text>
        <dbReference type="Rhea" id="RHEA:22508"/>
        <dbReference type="Rhea" id="RHEA-COMP:17339"/>
        <dbReference type="Rhea" id="RHEA-COMP:17340"/>
        <dbReference type="ChEBI" id="CHEBI:33019"/>
        <dbReference type="ChEBI" id="CHEBI:61560"/>
        <dbReference type="ChEBI" id="CHEBI:173112"/>
        <dbReference type="EC" id="2.7.7.7"/>
    </reaction>
</comment>
<keyword evidence="4 11" id="KW-0548">Nucleotidyltransferase</keyword>
<proteinExistence type="inferred from homology"/>
<dbReference type="NCBIfam" id="NF001688">
    <property type="entry name" value="PRK00448.1"/>
    <property type="match status" value="1"/>
</dbReference>
<dbReference type="InterPro" id="IPR036397">
    <property type="entry name" value="RNaseH_sf"/>
</dbReference>
<evidence type="ECO:0000256" key="10">
    <source>
        <dbReference type="ARBA" id="ARBA00049244"/>
    </source>
</evidence>
<feature type="domain" description="Exonuclease" evidence="12">
    <location>
        <begin position="441"/>
        <end position="607"/>
    </location>
</feature>
<dbReference type="SMART" id="SM00481">
    <property type="entry name" value="POLIIIAc"/>
    <property type="match status" value="1"/>
</dbReference>
<dbReference type="Gene3D" id="1.10.150.700">
    <property type="entry name" value="PolC, middle finger domain"/>
    <property type="match status" value="1"/>
</dbReference>
<keyword evidence="7 11" id="KW-0378">Hydrolase</keyword>
<keyword evidence="15" id="KW-1185">Reference proteome</keyword>
<dbReference type="InterPro" id="IPR040982">
    <property type="entry name" value="DNA_pol3_finger"/>
</dbReference>
<dbReference type="NCBIfam" id="TIGR01405">
    <property type="entry name" value="polC_Gram_pos"/>
    <property type="match status" value="1"/>
</dbReference>
<keyword evidence="6 11" id="KW-0540">Nuclease</keyword>
<dbReference type="InterPro" id="IPR013520">
    <property type="entry name" value="Ribonucl_H"/>
</dbReference>
<dbReference type="InterPro" id="IPR006308">
    <property type="entry name" value="Pol_III_a_PolC-type_gram_pos"/>
</dbReference>
<comment type="function">
    <text evidence="1 11">Required for replicative DNA synthesis. This DNA polymerase also exhibits 3' to 5' exonuclease activity.</text>
</comment>
<dbReference type="GO" id="GO:0008408">
    <property type="term" value="F:3'-5' exonuclease activity"/>
    <property type="evidence" value="ECO:0007669"/>
    <property type="project" value="UniProtKB-UniRule"/>
</dbReference>
<dbReference type="SMART" id="SM00479">
    <property type="entry name" value="EXOIII"/>
    <property type="match status" value="1"/>
</dbReference>
<dbReference type="CDD" id="cd04484">
    <property type="entry name" value="polC_OBF"/>
    <property type="match status" value="1"/>
</dbReference>
<dbReference type="FunFam" id="3.30.420.10:FF:000045">
    <property type="entry name" value="3'-5' exonuclease DinG"/>
    <property type="match status" value="1"/>
</dbReference>
<dbReference type="InterPro" id="IPR029460">
    <property type="entry name" value="DNAPol_HHH"/>
</dbReference>
<dbReference type="EMBL" id="JALBUF010000005">
    <property type="protein sequence ID" value="MCI0183622.1"/>
    <property type="molecule type" value="Genomic_DNA"/>
</dbReference>
<dbReference type="InterPro" id="IPR004805">
    <property type="entry name" value="DnaE2/DnaE/PolC"/>
</dbReference>
<dbReference type="NCBIfam" id="TIGR00573">
    <property type="entry name" value="dnaq"/>
    <property type="match status" value="1"/>
</dbReference>
<keyword evidence="2 11" id="KW-0963">Cytoplasm</keyword>
<sequence length="1459" mass="163881">MIEDLGVVDHGSVLPETSSDEFNTVVVKNVVKNIEVDRNAFDRLLPCIGMTYVHERDHRLLLSLHESCHLSPIEIVGGVNYLQLQIPEVGIEFDMTAVSSDPLKTRLYDMTEEQSNVFLSTCIGAAAWLLMEREPTLRGELQQVKWRLRQTTTLQLQMSGSLAFFRTRNIDRRLEDMIRLLTRNSALSVEFSEGVSREERVEAFRQEIEQQDQDVLRQQWLEVSVTKENADVPARKVEFGQSFDESAQALHVIQDEMRKVVAEGRIFGVEWRDLANGRQLCQFFLTDDTDSVTCKVFSKSGKKESPLPPLSDGMHLRVRGSVQYDTYSKELVLQVNDFYEYAVVNTCDEAEETRVELHAHTQMSTLDGVVTAGDLVAAAKAYGHSAIAITDHGVVQAYPDAFAASKKHNVKVLYGVEINMIDIGQTIVYQMKDFPITDDTTYVVFDTETTGLSAAEHELIEIAGVKMRRGEIIDTFAELIAPIKAIPPKITEITSITNDMVSGKPTVDQVLPAFRKFCEGAILVAHNAEFDLSFLAVQASKIGLDPFTQPTIDTLGLARTLFPTDRNHKLKTLTQKFNVTLTQHHRALADSEATGRVFYKLLEEAKVQHGVSGLADLASVSAKSGDFARSRPYHATVLVQSQSGLRNLYRLISAAHVDYFYREPRTPRQLLKQYREGLLIGSGCKLGELFQALLRGKTDQDIRVMMQFYDFIELQPPDHYMALIDSGEVGSYEVVRDYHRRLLAIADELQKPVVATGDVHFLRSEDAVYREIILHSAPGRRDVKMGGQQPPLTFRTTKDMLEAFSHLGERAHEVVVTNTREIADQIEEVRPLPDKVYPPNMDGAEDQVRTLSLTKAHELYGETLPEVVDERLQKELHSIITHGFSVNYLIAHKLVTKSLEDGYIVGSRGSVGSSFVATMLDITEVNPLAPHYLCRTCQASEFILDGTIGSGFDLPDKECPVCHTPMRKDGQDIPFETFLGFKGDKVPDIDLNFSGEYQARAHKYTEELFGTEFVYRAGTISTIADKTAFGYVRKWADDQGKMLRAAEIQRLVAGCTGIKRTTGQHPGGLIIVPNDYEIYDFCPIQYPADDRNAEMRTTHFDFHAIHDNLLKLDILGHDDPTVLRMLQDITGMDVRQVPVDDPKVYDLFRGTESLGVKPQEIKSQTGTYGIPEFGTKFVRQMLEDTKPNTFADLVRISGLSHGTDVWLNNAQELIRQQTAPLNQVICCRDDIMVYLIYRGLEPSRAFKIMESVRKGKGLTDEDEQYMKSFDVPDWYMNSCQKIKYMFPKAHAAAYVLNAVRIAYFKVHEPLSFYAAYFTVRAEDFELELMARGADAIAARLEEIEGKGITASPKEKSLQTVLEVALEMTRRGYCFHTLGLYESDATRFLVHDHGLLPPFAAASGIGVAAAKNIVSAREETSFLSREDLQNRAHVSKTVVDLLVQSGCLEGLPESNQLSLF</sequence>
<evidence type="ECO:0000256" key="8">
    <source>
        <dbReference type="ARBA" id="ARBA00022839"/>
    </source>
</evidence>
<dbReference type="EC" id="2.7.7.7" evidence="11"/>